<dbReference type="GO" id="GO:0016853">
    <property type="term" value="F:isomerase activity"/>
    <property type="evidence" value="ECO:0007669"/>
    <property type="project" value="UniProtKB-KW"/>
</dbReference>
<keyword evidence="2 4" id="KW-0413">Isomerase</keyword>
<proteinExistence type="inferred from homology"/>
<reference evidence="4 5" key="1">
    <citation type="submission" date="2019-11" db="EMBL/GenBank/DDBJ databases">
        <title>Pedobacter sp. HMF7056 Genome sequencing and assembly.</title>
        <authorList>
            <person name="Kang H."/>
            <person name="Kim H."/>
            <person name="Joh K."/>
        </authorList>
    </citation>
    <scope>NUCLEOTIDE SEQUENCE [LARGE SCALE GENOMIC DNA]</scope>
    <source>
        <strain evidence="4 5">HMF7056</strain>
    </source>
</reference>
<protein>
    <submittedName>
        <fullName evidence="4">PhzF family phenazine biosynthesis isomerase</fullName>
    </submittedName>
</protein>
<dbReference type="RefSeq" id="WP_160907412.1">
    <property type="nucleotide sequence ID" value="NZ_WVHS01000003.1"/>
</dbReference>
<dbReference type="Pfam" id="PF02567">
    <property type="entry name" value="PhzC-PhzF"/>
    <property type="match status" value="1"/>
</dbReference>
<dbReference type="PANTHER" id="PTHR13774:SF17">
    <property type="entry name" value="PHENAZINE BIOSYNTHESIS-LIKE DOMAIN-CONTAINING PROTEIN"/>
    <property type="match status" value="1"/>
</dbReference>
<organism evidence="4 5">
    <name type="scientific">Hufsiella ginkgonis</name>
    <dbReference type="NCBI Taxonomy" id="2695274"/>
    <lineage>
        <taxon>Bacteria</taxon>
        <taxon>Pseudomonadati</taxon>
        <taxon>Bacteroidota</taxon>
        <taxon>Sphingobacteriia</taxon>
        <taxon>Sphingobacteriales</taxon>
        <taxon>Sphingobacteriaceae</taxon>
        <taxon>Hufsiella</taxon>
    </lineage>
</organism>
<dbReference type="InterPro" id="IPR003719">
    <property type="entry name" value="Phenazine_PhzF-like"/>
</dbReference>
<name>A0A7K1Y040_9SPHI</name>
<dbReference type="Proteomes" id="UP000451233">
    <property type="component" value="Unassembled WGS sequence"/>
</dbReference>
<evidence type="ECO:0000256" key="2">
    <source>
        <dbReference type="ARBA" id="ARBA00023235"/>
    </source>
</evidence>
<keyword evidence="5" id="KW-1185">Reference proteome</keyword>
<evidence type="ECO:0000313" key="4">
    <source>
        <dbReference type="EMBL" id="MXV16418.1"/>
    </source>
</evidence>
<accession>A0A7K1Y040</accession>
<dbReference type="EMBL" id="WVHS01000003">
    <property type="protein sequence ID" value="MXV16418.1"/>
    <property type="molecule type" value="Genomic_DNA"/>
</dbReference>
<dbReference type="NCBIfam" id="TIGR00654">
    <property type="entry name" value="PhzF_family"/>
    <property type="match status" value="1"/>
</dbReference>
<evidence type="ECO:0000256" key="3">
    <source>
        <dbReference type="PIRSR" id="PIRSR016184-1"/>
    </source>
</evidence>
<gene>
    <name evidence="4" type="ORF">GS398_13985</name>
</gene>
<comment type="caution">
    <text evidence="4">The sequence shown here is derived from an EMBL/GenBank/DDBJ whole genome shotgun (WGS) entry which is preliminary data.</text>
</comment>
<dbReference type="PANTHER" id="PTHR13774">
    <property type="entry name" value="PHENAZINE BIOSYNTHESIS PROTEIN"/>
    <property type="match status" value="1"/>
</dbReference>
<evidence type="ECO:0000313" key="5">
    <source>
        <dbReference type="Proteomes" id="UP000451233"/>
    </source>
</evidence>
<dbReference type="Gene3D" id="3.10.310.10">
    <property type="entry name" value="Diaminopimelate Epimerase, Chain A, domain 1"/>
    <property type="match status" value="2"/>
</dbReference>
<feature type="active site" evidence="3">
    <location>
        <position position="47"/>
    </location>
</feature>
<sequence length="262" mass="29020">MKTIAIYQADAFTSHLFGGNPAAICPLDEWLPAPQMQKIAAENNLAETAFFIHQGNDFELRWFTPEYEIDLCGHATLASAHILFTALGYNRDTIHFHTLKAGTLTVTREGDKYSLNFPSRVAEKAEAPEFLLEAMGAKRPLEILKSRDYMLVYESEDDIVNLKPDFNLLSKVNTVGVIATAPGRSSDFVSRFFAPGAGINEDPVTGSAHCNLIPYWAEKLGKTELHAFQVSARRGELWCALKGDRVTMAGNAVTYLKGEIYV</sequence>
<comment type="similarity">
    <text evidence="1">Belongs to the PhzF family.</text>
</comment>
<dbReference type="SUPFAM" id="SSF54506">
    <property type="entry name" value="Diaminopimelate epimerase-like"/>
    <property type="match status" value="1"/>
</dbReference>
<evidence type="ECO:0000256" key="1">
    <source>
        <dbReference type="ARBA" id="ARBA00008270"/>
    </source>
</evidence>
<dbReference type="GO" id="GO:0005737">
    <property type="term" value="C:cytoplasm"/>
    <property type="evidence" value="ECO:0007669"/>
    <property type="project" value="TreeGrafter"/>
</dbReference>
<dbReference type="AlphaFoldDB" id="A0A7K1Y040"/>
<dbReference type="PIRSF" id="PIRSF016184">
    <property type="entry name" value="PhzC_PhzF"/>
    <property type="match status" value="1"/>
</dbReference>